<keyword evidence="7" id="KW-1185">Reference proteome</keyword>
<dbReference type="InterPro" id="IPR000914">
    <property type="entry name" value="SBP_5_dom"/>
</dbReference>
<comment type="subcellular location">
    <subcellularLocation>
        <location evidence="1">Periplasm</location>
    </subcellularLocation>
</comment>
<keyword evidence="3" id="KW-0813">Transport</keyword>
<reference evidence="6 7" key="1">
    <citation type="submission" date="2023-03" db="EMBL/GenBank/DDBJ databases">
        <authorList>
            <person name="Menendez E."/>
            <person name="Kaur S."/>
            <person name="Flores-Felix J.D."/>
            <person name="diCenzo G.C."/>
            <person name="Peix A."/>
            <person name="Velazquez E."/>
        </authorList>
    </citation>
    <scope>NUCLEOTIDE SEQUENCE [LARGE SCALE GENOMIC DNA]</scope>
    <source>
        <strain evidence="6 7">CCBAU 71714</strain>
        <plasmid evidence="6 7">pSkuCCBAU71714a</plasmid>
    </source>
</reference>
<dbReference type="PANTHER" id="PTHR30290">
    <property type="entry name" value="PERIPLASMIC BINDING COMPONENT OF ABC TRANSPORTER"/>
    <property type="match status" value="1"/>
</dbReference>
<dbReference type="SUPFAM" id="SSF53850">
    <property type="entry name" value="Periplasmic binding protein-like II"/>
    <property type="match status" value="1"/>
</dbReference>
<keyword evidence="6" id="KW-0614">Plasmid</keyword>
<keyword evidence="4" id="KW-0732">Signal</keyword>
<evidence type="ECO:0000259" key="5">
    <source>
        <dbReference type="Pfam" id="PF00496"/>
    </source>
</evidence>
<accession>A0ABY8TF45</accession>
<evidence type="ECO:0000256" key="3">
    <source>
        <dbReference type="ARBA" id="ARBA00022448"/>
    </source>
</evidence>
<comment type="similarity">
    <text evidence="2">Belongs to the bacterial solute-binding protein 5 family.</text>
</comment>
<organism evidence="6 7">
    <name type="scientific">Sinorhizobium kummerowiae</name>
    <dbReference type="NCBI Taxonomy" id="158892"/>
    <lineage>
        <taxon>Bacteria</taxon>
        <taxon>Pseudomonadati</taxon>
        <taxon>Pseudomonadota</taxon>
        <taxon>Alphaproteobacteria</taxon>
        <taxon>Hyphomicrobiales</taxon>
        <taxon>Rhizobiaceae</taxon>
        <taxon>Sinorhizobium/Ensifer group</taxon>
        <taxon>Sinorhizobium</taxon>
    </lineage>
</organism>
<dbReference type="Pfam" id="PF00496">
    <property type="entry name" value="SBP_bac_5"/>
    <property type="match status" value="1"/>
</dbReference>
<proteinExistence type="inferred from homology"/>
<feature type="domain" description="Solute-binding protein family 5" evidence="5">
    <location>
        <begin position="129"/>
        <end position="496"/>
    </location>
</feature>
<dbReference type="PIRSF" id="PIRSF002741">
    <property type="entry name" value="MppA"/>
    <property type="match status" value="1"/>
</dbReference>
<name>A0ABY8TF45_9HYPH</name>
<dbReference type="Gene3D" id="3.10.105.10">
    <property type="entry name" value="Dipeptide-binding Protein, Domain 3"/>
    <property type="match status" value="1"/>
</dbReference>
<dbReference type="Gene3D" id="3.90.76.10">
    <property type="entry name" value="Dipeptide-binding Protein, Domain 1"/>
    <property type="match status" value="1"/>
</dbReference>
<dbReference type="InterPro" id="IPR030678">
    <property type="entry name" value="Peptide/Ni-bd"/>
</dbReference>
<dbReference type="RefSeq" id="WP_234827290.1">
    <property type="nucleotide sequence ID" value="NZ_CP120366.1"/>
</dbReference>
<dbReference type="CDD" id="cd08504">
    <property type="entry name" value="PBP2_OppA"/>
    <property type="match status" value="1"/>
</dbReference>
<geneLocation type="plasmid" evidence="6 7">
    <name>pSkuCCBAU71714a</name>
</geneLocation>
<dbReference type="Proteomes" id="UP001233264">
    <property type="component" value="Plasmid pSkuCCBAU71714a"/>
</dbReference>
<evidence type="ECO:0000313" key="6">
    <source>
        <dbReference type="EMBL" id="WHS95865.1"/>
    </source>
</evidence>
<evidence type="ECO:0000256" key="4">
    <source>
        <dbReference type="ARBA" id="ARBA00022729"/>
    </source>
</evidence>
<sequence>MHQASQPEVWKCTLAKKGNENMLCAINEGNNSPFSRTSAVRHGKGTGKFRHPHKWTSRVSVALLASALALSAGSLQCAFAGSQDVLRMIVAEPRFMDPNLASDTSIYVNAQLFQPLARLGDDGQLQMLQAKSIELDSDGRTWLITLNPDYKWSNGEPITAADWEYSWKRILDPKTASEVAVFLSDIEKAEAYNKGELSDASQVGIKAIDQYTLQVVTGKAAPHFRAKLGLPYLTPVPKALVEKFGDAWISTEHIVSNGPYKLVSRVNDQSIVMEANPYYGGVKPNISRVEMTVASGDLCAAQLRAYEADEIDFATCLPSQDIARIKADPDLSNELNSYSLPASEWVHFDMANPRWANKRIRHALSLAIDRKALVEASSGGGAQAAATIVPDSILRGSSEDAIRGSVKDAQKLLAEAGYPDGKGFPQITITTSSDNGRPLIAQVLQQMWSENLGIESSIDVLEENAYRAWVQSRKTDGYEMAISGWWSDYADPMNWFGDLIISDFRQNHFSNADFAALVEKANTEVNPAKRSEAFRLANKKLEDEQPMIAINHPTSLWMVKPRIDGLKHEGTLDMYHLEEATSR</sequence>
<dbReference type="Gene3D" id="3.40.190.10">
    <property type="entry name" value="Periplasmic binding protein-like II"/>
    <property type="match status" value="1"/>
</dbReference>
<evidence type="ECO:0000256" key="1">
    <source>
        <dbReference type="ARBA" id="ARBA00004418"/>
    </source>
</evidence>
<gene>
    <name evidence="6" type="ORF">PZL22_006035</name>
</gene>
<evidence type="ECO:0000256" key="2">
    <source>
        <dbReference type="ARBA" id="ARBA00005695"/>
    </source>
</evidence>
<dbReference type="PANTHER" id="PTHR30290:SF10">
    <property type="entry name" value="PERIPLASMIC OLIGOPEPTIDE-BINDING PROTEIN-RELATED"/>
    <property type="match status" value="1"/>
</dbReference>
<evidence type="ECO:0000313" key="7">
    <source>
        <dbReference type="Proteomes" id="UP001233264"/>
    </source>
</evidence>
<protein>
    <submittedName>
        <fullName evidence="6">Peptide ABC transporter substrate-binding protein</fullName>
    </submittedName>
</protein>
<dbReference type="EMBL" id="CP120366">
    <property type="protein sequence ID" value="WHS95865.1"/>
    <property type="molecule type" value="Genomic_DNA"/>
</dbReference>
<dbReference type="InterPro" id="IPR039424">
    <property type="entry name" value="SBP_5"/>
</dbReference>